<organism evidence="2 3">
    <name type="scientific">Streptomyces prunicolor</name>
    <dbReference type="NCBI Taxonomy" id="67348"/>
    <lineage>
        <taxon>Bacteria</taxon>
        <taxon>Bacillati</taxon>
        <taxon>Actinomycetota</taxon>
        <taxon>Actinomycetes</taxon>
        <taxon>Kitasatosporales</taxon>
        <taxon>Streptomycetaceae</taxon>
        <taxon>Streptomyces</taxon>
    </lineage>
</organism>
<evidence type="ECO:0000313" key="2">
    <source>
        <dbReference type="EMBL" id="MDV7216742.1"/>
    </source>
</evidence>
<proteinExistence type="predicted"/>
<sequence length="180" mass="19897">MGIDVKGIGNDIAGMAGHIPSLINDMGIVKKEVKRLSDAVPGLKADIDGLKVALSAVAVSAQILKVDWSIWKIDEKGITFNGIQKVSWSWIKSAEDEKKEKSEEKLWRQLRAAFLDKDKNKEIGTAQRTADHAAREVRELKDTLRSAGKDARFDPTKNKREEYNKLRNSVTGLSNALAGI</sequence>
<keyword evidence="3" id="KW-1185">Reference proteome</keyword>
<dbReference type="RefSeq" id="WP_317771244.1">
    <property type="nucleotide sequence ID" value="NZ_JAWMAJ010000032.1"/>
</dbReference>
<keyword evidence="1" id="KW-0175">Coiled coil</keyword>
<feature type="coiled-coil region" evidence="1">
    <location>
        <begin position="123"/>
        <end position="150"/>
    </location>
</feature>
<gene>
    <name evidence="2" type="ORF">R5A26_12350</name>
</gene>
<reference evidence="2 3" key="1">
    <citation type="submission" date="2023-10" db="EMBL/GenBank/DDBJ databases">
        <title>Characterization of rhizosphere-enriched actinobacteria from wheat plants lab-grown on chernevaya soil.</title>
        <authorList>
            <person name="Tikhonova E.N."/>
            <person name="Konopkin A."/>
            <person name="Kravchenko I.K."/>
        </authorList>
    </citation>
    <scope>NUCLEOTIDE SEQUENCE [LARGE SCALE GENOMIC DNA]</scope>
    <source>
        <strain evidence="2 3">RR29</strain>
    </source>
</reference>
<evidence type="ECO:0000256" key="1">
    <source>
        <dbReference type="SAM" id="Coils"/>
    </source>
</evidence>
<name>A0ABU4F828_9ACTN</name>
<comment type="caution">
    <text evidence="2">The sequence shown here is derived from an EMBL/GenBank/DDBJ whole genome shotgun (WGS) entry which is preliminary data.</text>
</comment>
<protein>
    <submittedName>
        <fullName evidence="2">Uncharacterized protein</fullName>
    </submittedName>
</protein>
<dbReference type="Proteomes" id="UP001187346">
    <property type="component" value="Unassembled WGS sequence"/>
</dbReference>
<dbReference type="EMBL" id="JAWMAJ010000032">
    <property type="protein sequence ID" value="MDV7216742.1"/>
    <property type="molecule type" value="Genomic_DNA"/>
</dbReference>
<evidence type="ECO:0000313" key="3">
    <source>
        <dbReference type="Proteomes" id="UP001187346"/>
    </source>
</evidence>
<accession>A0ABU4F828</accession>